<organism evidence="9 10">
    <name type="scientific">Falsarthrobacter nasiphocae</name>
    <dbReference type="NCBI Taxonomy" id="189863"/>
    <lineage>
        <taxon>Bacteria</taxon>
        <taxon>Bacillati</taxon>
        <taxon>Actinomycetota</taxon>
        <taxon>Actinomycetes</taxon>
        <taxon>Micrococcales</taxon>
        <taxon>Micrococcaceae</taxon>
        <taxon>Falsarthrobacter</taxon>
    </lineage>
</organism>
<dbReference type="GO" id="GO:0046872">
    <property type="term" value="F:metal ion binding"/>
    <property type="evidence" value="ECO:0007669"/>
    <property type="project" value="UniProtKB-KW"/>
</dbReference>
<dbReference type="PANTHER" id="PTHR22926:SF3">
    <property type="entry name" value="UNDECAPRENYL-PHOSPHATE ALPHA-N-ACETYLGLUCOSAMINYL 1-PHOSPHATE TRANSFERASE"/>
    <property type="match status" value="1"/>
</dbReference>
<evidence type="ECO:0000256" key="3">
    <source>
        <dbReference type="ARBA" id="ARBA00022679"/>
    </source>
</evidence>
<feature type="transmembrane region" description="Helical" evidence="8">
    <location>
        <begin position="130"/>
        <end position="149"/>
    </location>
</feature>
<dbReference type="RefSeq" id="WP_309852323.1">
    <property type="nucleotide sequence ID" value="NZ_BAAAIU010000004.1"/>
</dbReference>
<sequence length="346" mass="35779">MHSDHLLVAAALSLLASLAAPVWLRPRLERLGVVDVASARSSHVGTVVRGLGLSCVLAMAIATPAALYLSHRLESAGLGWASLACGLACGALGWQEDLRGVSIVGRMAVQAGIGLVTCAIMLASVDISPWFLLAGAAAVPVLVNAVNFMDGVNGISGLYGLVAGGFFALQGAEYAEPWLAIAGLTLAGAFVGFLPWNFGWFRWPASFMGDSGSYLLGGTLAALALGAFFVGVPIERVAAPFLIYLADTGYTLARRVITGAQVTLSHREHVYQRLTDVGFSHVGAAGTVIGFTVLTCVLGTLGASGQGNRLNVAAFATVAAIIIYLVLPEAVRALRGPSRPHREGVS</sequence>
<evidence type="ECO:0000256" key="6">
    <source>
        <dbReference type="ARBA" id="ARBA00023136"/>
    </source>
</evidence>
<feature type="transmembrane region" description="Helical" evidence="8">
    <location>
        <begin position="179"/>
        <end position="201"/>
    </location>
</feature>
<reference evidence="9" key="1">
    <citation type="submission" date="2023-07" db="EMBL/GenBank/DDBJ databases">
        <title>Sequencing the genomes of 1000 actinobacteria strains.</title>
        <authorList>
            <person name="Klenk H.-P."/>
        </authorList>
    </citation>
    <scope>NUCLEOTIDE SEQUENCE</scope>
    <source>
        <strain evidence="9">DSM 13988</strain>
    </source>
</reference>
<evidence type="ECO:0000256" key="5">
    <source>
        <dbReference type="ARBA" id="ARBA00022989"/>
    </source>
</evidence>
<dbReference type="EMBL" id="JAVDUI010000001">
    <property type="protein sequence ID" value="MDR6892771.1"/>
    <property type="molecule type" value="Genomic_DNA"/>
</dbReference>
<dbReference type="Pfam" id="PF00953">
    <property type="entry name" value="Glycos_transf_4"/>
    <property type="match status" value="1"/>
</dbReference>
<comment type="caution">
    <text evidence="9">The sequence shown here is derived from an EMBL/GenBank/DDBJ whole genome shotgun (WGS) entry which is preliminary data.</text>
</comment>
<keyword evidence="7" id="KW-0460">Magnesium</keyword>
<evidence type="ECO:0000256" key="7">
    <source>
        <dbReference type="PIRSR" id="PIRSR600715-1"/>
    </source>
</evidence>
<evidence type="ECO:0000313" key="9">
    <source>
        <dbReference type="EMBL" id="MDR6892771.1"/>
    </source>
</evidence>
<protein>
    <submittedName>
        <fullName evidence="9">UDP-N-acetylmuramyl pentapeptide phosphotransferase/UDP-N-acetylglucosamine-1-phosphate transferase</fullName>
    </submittedName>
</protein>
<evidence type="ECO:0000313" key="10">
    <source>
        <dbReference type="Proteomes" id="UP001247307"/>
    </source>
</evidence>
<comment type="subcellular location">
    <subcellularLocation>
        <location evidence="1">Cell membrane</location>
        <topology evidence="1">Multi-pass membrane protein</topology>
    </subcellularLocation>
</comment>
<evidence type="ECO:0000256" key="8">
    <source>
        <dbReference type="SAM" id="Phobius"/>
    </source>
</evidence>
<keyword evidence="5 8" id="KW-1133">Transmembrane helix</keyword>
<keyword evidence="2" id="KW-1003">Cell membrane</keyword>
<comment type="cofactor">
    <cofactor evidence="7">
        <name>Mg(2+)</name>
        <dbReference type="ChEBI" id="CHEBI:18420"/>
    </cofactor>
</comment>
<evidence type="ECO:0000256" key="1">
    <source>
        <dbReference type="ARBA" id="ARBA00004651"/>
    </source>
</evidence>
<evidence type="ECO:0000256" key="4">
    <source>
        <dbReference type="ARBA" id="ARBA00022692"/>
    </source>
</evidence>
<evidence type="ECO:0000256" key="2">
    <source>
        <dbReference type="ARBA" id="ARBA00022475"/>
    </source>
</evidence>
<feature type="transmembrane region" description="Helical" evidence="8">
    <location>
        <begin position="282"/>
        <end position="304"/>
    </location>
</feature>
<feature type="binding site" evidence="7">
    <location>
        <position position="147"/>
    </location>
    <ligand>
        <name>Mg(2+)</name>
        <dbReference type="ChEBI" id="CHEBI:18420"/>
    </ligand>
</feature>
<dbReference type="GO" id="GO:0009103">
    <property type="term" value="P:lipopolysaccharide biosynthetic process"/>
    <property type="evidence" value="ECO:0007669"/>
    <property type="project" value="TreeGrafter"/>
</dbReference>
<dbReference type="Proteomes" id="UP001247307">
    <property type="component" value="Unassembled WGS sequence"/>
</dbReference>
<feature type="transmembrane region" description="Helical" evidence="8">
    <location>
        <begin position="48"/>
        <end position="69"/>
    </location>
</feature>
<keyword evidence="6 8" id="KW-0472">Membrane</keyword>
<gene>
    <name evidence="9" type="ORF">J2S35_001711</name>
</gene>
<accession>A0AAE3YJB8</accession>
<feature type="transmembrane region" description="Helical" evidence="8">
    <location>
        <begin position="213"/>
        <end position="234"/>
    </location>
</feature>
<keyword evidence="4 8" id="KW-0812">Transmembrane</keyword>
<dbReference type="InterPro" id="IPR000715">
    <property type="entry name" value="Glycosyl_transferase_4"/>
</dbReference>
<dbReference type="PANTHER" id="PTHR22926">
    <property type="entry name" value="PHOSPHO-N-ACETYLMURAMOYL-PENTAPEPTIDE-TRANSFERASE"/>
    <property type="match status" value="1"/>
</dbReference>
<keyword evidence="7" id="KW-0479">Metal-binding</keyword>
<feature type="transmembrane region" description="Helical" evidence="8">
    <location>
        <begin position="310"/>
        <end position="327"/>
    </location>
</feature>
<name>A0AAE3YJB8_9MICC</name>
<dbReference type="GO" id="GO:0016780">
    <property type="term" value="F:phosphotransferase activity, for other substituted phosphate groups"/>
    <property type="evidence" value="ECO:0007669"/>
    <property type="project" value="InterPro"/>
</dbReference>
<keyword evidence="10" id="KW-1185">Reference proteome</keyword>
<feature type="transmembrane region" description="Helical" evidence="8">
    <location>
        <begin position="100"/>
        <end position="123"/>
    </location>
</feature>
<dbReference type="GO" id="GO:0071555">
    <property type="term" value="P:cell wall organization"/>
    <property type="evidence" value="ECO:0007669"/>
    <property type="project" value="TreeGrafter"/>
</dbReference>
<feature type="transmembrane region" description="Helical" evidence="8">
    <location>
        <begin position="155"/>
        <end position="172"/>
    </location>
</feature>
<proteinExistence type="predicted"/>
<dbReference type="AlphaFoldDB" id="A0AAE3YJB8"/>
<feature type="transmembrane region" description="Helical" evidence="8">
    <location>
        <begin position="76"/>
        <end position="94"/>
    </location>
</feature>
<dbReference type="GO" id="GO:0005886">
    <property type="term" value="C:plasma membrane"/>
    <property type="evidence" value="ECO:0007669"/>
    <property type="project" value="UniProtKB-SubCell"/>
</dbReference>
<keyword evidence="3" id="KW-0808">Transferase</keyword>
<dbReference type="GO" id="GO:0044038">
    <property type="term" value="P:cell wall macromolecule biosynthetic process"/>
    <property type="evidence" value="ECO:0007669"/>
    <property type="project" value="TreeGrafter"/>
</dbReference>
<feature type="binding site" evidence="7">
    <location>
        <position position="210"/>
    </location>
    <ligand>
        <name>Mg(2+)</name>
        <dbReference type="ChEBI" id="CHEBI:18420"/>
    </ligand>
</feature>